<feature type="signal peptide" evidence="4">
    <location>
        <begin position="1"/>
        <end position="29"/>
    </location>
</feature>
<evidence type="ECO:0000259" key="5">
    <source>
        <dbReference type="PROSITE" id="PS50830"/>
    </source>
</evidence>
<dbReference type="KEGG" id="psel:GM415_05885"/>
<dbReference type="InterPro" id="IPR035437">
    <property type="entry name" value="SNase_OB-fold_sf"/>
</dbReference>
<protein>
    <submittedName>
        <fullName evidence="6">Nuclease</fullName>
    </submittedName>
</protein>
<gene>
    <name evidence="6" type="ORF">GM415_05885</name>
</gene>
<evidence type="ECO:0000313" key="6">
    <source>
        <dbReference type="EMBL" id="QGY41997.1"/>
    </source>
</evidence>
<organism evidence="6 7">
    <name type="scientific">Pseudodesulfovibrio cashew</name>
    <dbReference type="NCBI Taxonomy" id="2678688"/>
    <lineage>
        <taxon>Bacteria</taxon>
        <taxon>Pseudomonadati</taxon>
        <taxon>Thermodesulfobacteriota</taxon>
        <taxon>Desulfovibrionia</taxon>
        <taxon>Desulfovibrionales</taxon>
        <taxon>Desulfovibrionaceae</taxon>
    </lineage>
</organism>
<keyword evidence="4" id="KW-0732">Signal</keyword>
<keyword evidence="2" id="KW-0255">Endonuclease</keyword>
<name>A0A6I6JPG4_9BACT</name>
<dbReference type="PROSITE" id="PS50830">
    <property type="entry name" value="TNASE_3"/>
    <property type="match status" value="1"/>
</dbReference>
<dbReference type="AlphaFoldDB" id="A0A6I6JPG4"/>
<evidence type="ECO:0000313" key="7">
    <source>
        <dbReference type="Proteomes" id="UP000428328"/>
    </source>
</evidence>
<proteinExistence type="predicted"/>
<dbReference type="PANTHER" id="PTHR12302">
    <property type="entry name" value="EBNA2 BINDING PROTEIN P100"/>
    <property type="match status" value="1"/>
</dbReference>
<dbReference type="InterPro" id="IPR016071">
    <property type="entry name" value="Staphylococal_nuclease_OB-fold"/>
</dbReference>
<keyword evidence="1" id="KW-0540">Nuclease</keyword>
<dbReference type="EMBL" id="CP046400">
    <property type="protein sequence ID" value="QGY41997.1"/>
    <property type="molecule type" value="Genomic_DNA"/>
</dbReference>
<keyword evidence="7" id="KW-1185">Reference proteome</keyword>
<dbReference type="SMART" id="SM00318">
    <property type="entry name" value="SNc"/>
    <property type="match status" value="1"/>
</dbReference>
<evidence type="ECO:0000256" key="1">
    <source>
        <dbReference type="ARBA" id="ARBA00022722"/>
    </source>
</evidence>
<dbReference type="Gene3D" id="2.40.50.90">
    <property type="match status" value="1"/>
</dbReference>
<evidence type="ECO:0000256" key="3">
    <source>
        <dbReference type="ARBA" id="ARBA00022801"/>
    </source>
</evidence>
<feature type="chain" id="PRO_5026232563" evidence="4">
    <location>
        <begin position="30"/>
        <end position="171"/>
    </location>
</feature>
<dbReference type="Proteomes" id="UP000428328">
    <property type="component" value="Chromosome"/>
</dbReference>
<accession>A0A6I6JPG4</accession>
<keyword evidence="3" id="KW-0378">Hydrolase</keyword>
<dbReference type="SUPFAM" id="SSF50199">
    <property type="entry name" value="Staphylococcal nuclease"/>
    <property type="match status" value="1"/>
</dbReference>
<dbReference type="Pfam" id="PF00565">
    <property type="entry name" value="SNase"/>
    <property type="match status" value="1"/>
</dbReference>
<evidence type="ECO:0000256" key="4">
    <source>
        <dbReference type="SAM" id="SignalP"/>
    </source>
</evidence>
<dbReference type="GO" id="GO:0016787">
    <property type="term" value="F:hydrolase activity"/>
    <property type="evidence" value="ECO:0007669"/>
    <property type="project" value="UniProtKB-KW"/>
</dbReference>
<dbReference type="GO" id="GO:0004519">
    <property type="term" value="F:endonuclease activity"/>
    <property type="evidence" value="ECO:0007669"/>
    <property type="project" value="UniProtKB-KW"/>
</dbReference>
<dbReference type="PANTHER" id="PTHR12302:SF3">
    <property type="entry name" value="SERINE_THREONINE-PROTEIN KINASE 31"/>
    <property type="match status" value="1"/>
</dbReference>
<evidence type="ECO:0000256" key="2">
    <source>
        <dbReference type="ARBA" id="ARBA00022759"/>
    </source>
</evidence>
<sequence length="171" mass="19824">MPSRNAFLPFLRVFCLLFVLCGWSAPSPAAETARFLSVIDGDSLRIEYHGRTRELRLIGIDAPEWGQEYGTQAKAFTLKFCFGQTLTLEFDKERKDRYGRMLAYAYLGDRMLNEAIVGAGLALATEYPPNTRHSDTLARAQEMAKEKKRGFWRRGGLKETPYQWRKRHRRR</sequence>
<feature type="domain" description="TNase-like" evidence="5">
    <location>
        <begin position="29"/>
        <end position="154"/>
    </location>
</feature>
<reference evidence="6 7" key="1">
    <citation type="submission" date="2019-11" db="EMBL/GenBank/DDBJ databases">
        <authorList>
            <person name="Zheng R.K."/>
            <person name="Sun C.M."/>
        </authorList>
    </citation>
    <scope>NUCLEOTIDE SEQUENCE [LARGE SCALE GENOMIC DNA]</scope>
    <source>
        <strain evidence="6 7">SRB007</strain>
    </source>
</reference>